<comment type="similarity">
    <text evidence="1">Belongs to the Gfo/Idh/MocA family.</text>
</comment>
<evidence type="ECO:0000313" key="6">
    <source>
        <dbReference type="Proteomes" id="UP001177160"/>
    </source>
</evidence>
<dbReference type="SUPFAM" id="SSF55347">
    <property type="entry name" value="Glyceraldehyde-3-phosphate dehydrogenase-like, C-terminal domain"/>
    <property type="match status" value="1"/>
</dbReference>
<protein>
    <submittedName>
        <fullName evidence="5">Gfo/Idh/MocA family oxidoreductase</fullName>
    </submittedName>
</protein>
<dbReference type="PANTHER" id="PTHR22604">
    <property type="entry name" value="OXIDOREDUCTASES"/>
    <property type="match status" value="1"/>
</dbReference>
<dbReference type="InterPro" id="IPR036291">
    <property type="entry name" value="NAD(P)-bd_dom_sf"/>
</dbReference>
<dbReference type="RefSeq" id="WP_263608036.1">
    <property type="nucleotide sequence ID" value="NZ_JAOVQM010000002.1"/>
</dbReference>
<dbReference type="Pfam" id="PF01408">
    <property type="entry name" value="GFO_IDH_MocA"/>
    <property type="match status" value="1"/>
</dbReference>
<gene>
    <name evidence="5" type="ORF">N7548_03475</name>
</gene>
<dbReference type="EMBL" id="JAOVQM010000002">
    <property type="protein sequence ID" value="MCV2231883.1"/>
    <property type="molecule type" value="Genomic_DNA"/>
</dbReference>
<feature type="domain" description="GFO/IDH/MocA-like oxidoreductase" evidence="4">
    <location>
        <begin position="129"/>
        <end position="242"/>
    </location>
</feature>
<evidence type="ECO:0000259" key="4">
    <source>
        <dbReference type="Pfam" id="PF22725"/>
    </source>
</evidence>
<evidence type="ECO:0000259" key="3">
    <source>
        <dbReference type="Pfam" id="PF01408"/>
    </source>
</evidence>
<dbReference type="Pfam" id="PF22725">
    <property type="entry name" value="GFO_IDH_MocA_C3"/>
    <property type="match status" value="1"/>
</dbReference>
<accession>A0ABT2Y604</accession>
<dbReference type="InterPro" id="IPR055170">
    <property type="entry name" value="GFO_IDH_MocA-like_dom"/>
</dbReference>
<sequence length="325" mass="36212">MLRFGLIGAGAIAHAFSKACQGSGIPLQAVASRKLEKAREYQQMYGFVSAYGDYESLYQDPLVDAIYVATPHGLHYEQMLAILKHKKHILCEKAFTLNAKQARHIFELAKAQGVFVMEAMWTRFLPLTQTVLKRIQSGVIGDVVSMKVDFAFGGNPADEARLMNPALGGGALLDVGIYPITYANLVLGKPDKIDAKAKLTHTGVDGTVDLTYHYPHQVAHLHASVIEEGGKDAWIYGSKGSIKVPFFWGAHEAFIYDLNHQVIEHIDLPHKVNGYEFEILGFIEAVENQSYRTPWMNVENTLEILAQMDEIRQHIGVIYPNEDTL</sequence>
<organism evidence="5 6">
    <name type="scientific">Paracholeplasma manati</name>
    <dbReference type="NCBI Taxonomy" id="591373"/>
    <lineage>
        <taxon>Bacteria</taxon>
        <taxon>Bacillati</taxon>
        <taxon>Mycoplasmatota</taxon>
        <taxon>Mollicutes</taxon>
        <taxon>Acholeplasmatales</taxon>
        <taxon>Acholeplasmataceae</taxon>
        <taxon>Paracholeplasma</taxon>
    </lineage>
</organism>
<dbReference type="SUPFAM" id="SSF51735">
    <property type="entry name" value="NAD(P)-binding Rossmann-fold domains"/>
    <property type="match status" value="1"/>
</dbReference>
<feature type="domain" description="Gfo/Idh/MocA-like oxidoreductase N-terminal" evidence="3">
    <location>
        <begin position="2"/>
        <end position="118"/>
    </location>
</feature>
<evidence type="ECO:0000256" key="1">
    <source>
        <dbReference type="ARBA" id="ARBA00010928"/>
    </source>
</evidence>
<evidence type="ECO:0000256" key="2">
    <source>
        <dbReference type="ARBA" id="ARBA00023002"/>
    </source>
</evidence>
<name>A0ABT2Y604_9MOLU</name>
<dbReference type="InterPro" id="IPR050984">
    <property type="entry name" value="Gfo/Idh/MocA_domain"/>
</dbReference>
<comment type="caution">
    <text evidence="5">The sequence shown here is derived from an EMBL/GenBank/DDBJ whole genome shotgun (WGS) entry which is preliminary data.</text>
</comment>
<dbReference type="Gene3D" id="3.40.50.720">
    <property type="entry name" value="NAD(P)-binding Rossmann-like Domain"/>
    <property type="match status" value="1"/>
</dbReference>
<dbReference type="Proteomes" id="UP001177160">
    <property type="component" value="Unassembled WGS sequence"/>
</dbReference>
<dbReference type="InterPro" id="IPR000683">
    <property type="entry name" value="Gfo/Idh/MocA-like_OxRdtase_N"/>
</dbReference>
<keyword evidence="6" id="KW-1185">Reference proteome</keyword>
<reference evidence="5" key="1">
    <citation type="submission" date="2022-09" db="EMBL/GenBank/DDBJ databases">
        <title>Novel Mycoplasma species identified in domestic and wild animals.</title>
        <authorList>
            <person name="Volokhov D.V."/>
            <person name="Furtak V.A."/>
            <person name="Zagorodnyaya T.A."/>
        </authorList>
    </citation>
    <scope>NUCLEOTIDE SEQUENCE</scope>
    <source>
        <strain evidence="5">Oakley</strain>
    </source>
</reference>
<evidence type="ECO:0000313" key="5">
    <source>
        <dbReference type="EMBL" id="MCV2231883.1"/>
    </source>
</evidence>
<dbReference type="Gene3D" id="3.30.360.10">
    <property type="entry name" value="Dihydrodipicolinate Reductase, domain 2"/>
    <property type="match status" value="1"/>
</dbReference>
<keyword evidence="2" id="KW-0560">Oxidoreductase</keyword>
<proteinExistence type="inferred from homology"/>
<dbReference type="PANTHER" id="PTHR22604:SF105">
    <property type="entry name" value="TRANS-1,2-DIHYDROBENZENE-1,2-DIOL DEHYDROGENASE"/>
    <property type="match status" value="1"/>
</dbReference>